<feature type="compositionally biased region" description="Basic residues" evidence="1">
    <location>
        <begin position="50"/>
        <end position="62"/>
    </location>
</feature>
<feature type="region of interest" description="Disordered" evidence="1">
    <location>
        <begin position="41"/>
        <end position="63"/>
    </location>
</feature>
<protein>
    <submittedName>
        <fullName evidence="3">Uncharacterized protein</fullName>
    </submittedName>
</protein>
<proteinExistence type="predicted"/>
<dbReference type="AlphaFoldDB" id="A0A0A9GRA3"/>
<sequence>MRGSSGLGAREYATGRGAQAQAQPRTGWTWTGQRVRPAASSCSHVPTCRPARRQERKARKGGKINAAVHVSNQRSTVAKLKLHDRSVVSRSALFYCVIGSLQYVLLVLIDVCNAFVLFRYSPNYVADMSFNAVNHLISRCVTARSVHRLG</sequence>
<keyword evidence="2" id="KW-0812">Transmembrane</keyword>
<evidence type="ECO:0000256" key="1">
    <source>
        <dbReference type="SAM" id="MobiDB-lite"/>
    </source>
</evidence>
<feature type="transmembrane region" description="Helical" evidence="2">
    <location>
        <begin position="92"/>
        <end position="118"/>
    </location>
</feature>
<dbReference type="EMBL" id="GBRH01170909">
    <property type="protein sequence ID" value="JAE26987.1"/>
    <property type="molecule type" value="Transcribed_RNA"/>
</dbReference>
<feature type="region of interest" description="Disordered" evidence="1">
    <location>
        <begin position="1"/>
        <end position="27"/>
    </location>
</feature>
<keyword evidence="2" id="KW-0472">Membrane</keyword>
<organism evidence="3">
    <name type="scientific">Arundo donax</name>
    <name type="common">Giant reed</name>
    <name type="synonym">Donax arundinaceus</name>
    <dbReference type="NCBI Taxonomy" id="35708"/>
    <lineage>
        <taxon>Eukaryota</taxon>
        <taxon>Viridiplantae</taxon>
        <taxon>Streptophyta</taxon>
        <taxon>Embryophyta</taxon>
        <taxon>Tracheophyta</taxon>
        <taxon>Spermatophyta</taxon>
        <taxon>Magnoliopsida</taxon>
        <taxon>Liliopsida</taxon>
        <taxon>Poales</taxon>
        <taxon>Poaceae</taxon>
        <taxon>PACMAD clade</taxon>
        <taxon>Arundinoideae</taxon>
        <taxon>Arundineae</taxon>
        <taxon>Arundo</taxon>
    </lineage>
</organism>
<reference evidence="3" key="1">
    <citation type="submission" date="2014-09" db="EMBL/GenBank/DDBJ databases">
        <authorList>
            <person name="Magalhaes I.L.F."/>
            <person name="Oliveira U."/>
            <person name="Santos F.R."/>
            <person name="Vidigal T.H.D.A."/>
            <person name="Brescovit A.D."/>
            <person name="Santos A.J."/>
        </authorList>
    </citation>
    <scope>NUCLEOTIDE SEQUENCE</scope>
    <source>
        <tissue evidence="3">Shoot tissue taken approximately 20 cm above the soil surface</tissue>
    </source>
</reference>
<reference evidence="3" key="2">
    <citation type="journal article" date="2015" name="Data Brief">
        <title>Shoot transcriptome of the giant reed, Arundo donax.</title>
        <authorList>
            <person name="Barrero R.A."/>
            <person name="Guerrero F.D."/>
            <person name="Moolhuijzen P."/>
            <person name="Goolsby J.A."/>
            <person name="Tidwell J."/>
            <person name="Bellgard S.E."/>
            <person name="Bellgard M.I."/>
        </authorList>
    </citation>
    <scope>NUCLEOTIDE SEQUENCE</scope>
    <source>
        <tissue evidence="3">Shoot tissue taken approximately 20 cm above the soil surface</tissue>
    </source>
</reference>
<keyword evidence="2" id="KW-1133">Transmembrane helix</keyword>
<evidence type="ECO:0000256" key="2">
    <source>
        <dbReference type="SAM" id="Phobius"/>
    </source>
</evidence>
<evidence type="ECO:0000313" key="3">
    <source>
        <dbReference type="EMBL" id="JAE26987.1"/>
    </source>
</evidence>
<accession>A0A0A9GRA3</accession>
<name>A0A0A9GRA3_ARUDO</name>